<evidence type="ECO:0000256" key="1">
    <source>
        <dbReference type="SAM" id="Phobius"/>
    </source>
</evidence>
<keyword evidence="1" id="KW-0472">Membrane</keyword>
<keyword evidence="1" id="KW-0812">Transmembrane</keyword>
<proteinExistence type="predicted"/>
<feature type="transmembrane region" description="Helical" evidence="1">
    <location>
        <begin position="12"/>
        <end position="30"/>
    </location>
</feature>
<accession>A0A0V1AJW9</accession>
<evidence type="ECO:0000313" key="2">
    <source>
        <dbReference type="EMBL" id="KRY25112.1"/>
    </source>
</evidence>
<dbReference type="AlphaFoldDB" id="A0A0V1AJW9"/>
<sequence length="31" mass="3613">MLTGFFLNSTELPICVIYFTIIFIANEYLLI</sequence>
<keyword evidence="1" id="KW-1133">Transmembrane helix</keyword>
<protein>
    <submittedName>
        <fullName evidence="2">Uncharacterized protein</fullName>
    </submittedName>
</protein>
<evidence type="ECO:0000313" key="3">
    <source>
        <dbReference type="Proteomes" id="UP000054632"/>
    </source>
</evidence>
<gene>
    <name evidence="2" type="ORF">T4A_5980</name>
</gene>
<reference evidence="2 3" key="1">
    <citation type="submission" date="2015-01" db="EMBL/GenBank/DDBJ databases">
        <title>Evolution of Trichinella species and genotypes.</title>
        <authorList>
            <person name="Korhonen P.K."/>
            <person name="Edoardo P."/>
            <person name="Giuseppe L.R."/>
            <person name="Gasser R.B."/>
        </authorList>
    </citation>
    <scope>NUCLEOTIDE SEQUENCE [LARGE SCALE GENOMIC DNA]</scope>
    <source>
        <strain evidence="2">ISS13</strain>
    </source>
</reference>
<dbReference type="Proteomes" id="UP000054632">
    <property type="component" value="Unassembled WGS sequence"/>
</dbReference>
<organism evidence="2 3">
    <name type="scientific">Trichinella pseudospiralis</name>
    <name type="common">Parasitic roundworm</name>
    <dbReference type="NCBI Taxonomy" id="6337"/>
    <lineage>
        <taxon>Eukaryota</taxon>
        <taxon>Metazoa</taxon>
        <taxon>Ecdysozoa</taxon>
        <taxon>Nematoda</taxon>
        <taxon>Enoplea</taxon>
        <taxon>Dorylaimia</taxon>
        <taxon>Trichinellida</taxon>
        <taxon>Trichinellidae</taxon>
        <taxon>Trichinella</taxon>
    </lineage>
</organism>
<comment type="caution">
    <text evidence="2">The sequence shown here is derived from an EMBL/GenBank/DDBJ whole genome shotgun (WGS) entry which is preliminary data.</text>
</comment>
<dbReference type="EMBL" id="JYDR01006335">
    <property type="protein sequence ID" value="KRY25112.1"/>
    <property type="molecule type" value="Genomic_DNA"/>
</dbReference>
<name>A0A0V1AJW9_TRIPS</name>